<dbReference type="EMBL" id="NXLS01000015">
    <property type="protein sequence ID" value="RDU61549.1"/>
    <property type="molecule type" value="Genomic_DNA"/>
</dbReference>
<keyword evidence="5" id="KW-0812">Transmembrane</keyword>
<dbReference type="RefSeq" id="WP_115552298.1">
    <property type="nucleotide sequence ID" value="NZ_CAQJPM010000043.1"/>
</dbReference>
<organism evidence="10 11">
    <name type="scientific">Helicobacter ganmani</name>
    <dbReference type="NCBI Taxonomy" id="60246"/>
    <lineage>
        <taxon>Bacteria</taxon>
        <taxon>Pseudomonadati</taxon>
        <taxon>Campylobacterota</taxon>
        <taxon>Epsilonproteobacteria</taxon>
        <taxon>Campylobacterales</taxon>
        <taxon>Helicobacteraceae</taxon>
        <taxon>Helicobacter</taxon>
    </lineage>
</organism>
<name>A0A3D8I8S0_9HELI</name>
<comment type="caution">
    <text evidence="10">The sequence shown here is derived from an EMBL/GenBank/DDBJ whole genome shotgun (WGS) entry which is preliminary data.</text>
</comment>
<evidence type="ECO:0000256" key="7">
    <source>
        <dbReference type="ARBA" id="ARBA00023136"/>
    </source>
</evidence>
<dbReference type="PANTHER" id="PTHR22916">
    <property type="entry name" value="GLYCOSYLTRANSFERASE"/>
    <property type="match status" value="1"/>
</dbReference>
<keyword evidence="7" id="KW-0472">Membrane</keyword>
<evidence type="ECO:0000313" key="11">
    <source>
        <dbReference type="Proteomes" id="UP000256650"/>
    </source>
</evidence>
<gene>
    <name evidence="10" type="ORF">CQA43_09175</name>
</gene>
<evidence type="ECO:0000256" key="1">
    <source>
        <dbReference type="ARBA" id="ARBA00004167"/>
    </source>
</evidence>
<comment type="subcellular location">
    <subcellularLocation>
        <location evidence="2">Endomembrane system</location>
    </subcellularLocation>
    <subcellularLocation>
        <location evidence="1">Membrane</location>
        <topology evidence="1">Single-pass membrane protein</topology>
    </subcellularLocation>
</comment>
<evidence type="ECO:0000256" key="2">
    <source>
        <dbReference type="ARBA" id="ARBA00004308"/>
    </source>
</evidence>
<keyword evidence="4" id="KW-0808">Transferase</keyword>
<dbReference type="InterPro" id="IPR001675">
    <property type="entry name" value="Glyco_trans_29"/>
</dbReference>
<sequence length="667" mass="77265">MEVLLSIIVPCYNVSAYIDDSFKSLISQKDIKNFEILFIDDCSTDNTSLIIQQLISKTNAPHIHFQLIKNSINGGYGKAVNLGINKANGKYICIFEPDDILPSKYYSILLQQIQKNSLQACFYDTYIETRNGIKNNVVNLYNPYYIKNTLDILTEQEIQDRLALGNCGIWLGIYLRDFLMTQNIKLNENSKGYEDIAFIALLFSQIKKVKIIPGGGYRYRRDNISQSVLNYSNFHKILIVTKYVLEQAQKNQRYAAILGFLLTHLKTYHDKAILSKQNFLVSNIKEIAREIIENAELKCNHRVLRFIKSLQREFNLKNISAEVVDNYYPIHYAKTLPLSDYLKEDFSILYSYAHLKFYLAANEMSVFDSNINDIQNDILTFSNIPESEKDLEFIDFIQYFLLHTPYSVLSKNSIINNDIFLLARQMNIIPSVNPYIHQANFSLFLGVEKFEEMSDFNDFSIIKAYYALLESHTKSFVKYLRQKSIAIVGNSPCELGKNKGMEIDSHDIVIRFNNFSTDKEYIKDYGQKTNIWALTPALNSIMERENISFDFILCAHTNRKTPINRFNILKNWIFSGANVAQIPCIDILIKYDIRVMSMGLIVALWILENINFKKMNLYGFSLKEQEQGITHYFEGDPSKGKVLPIHKWDQESQILASIKQILKEKYA</sequence>
<evidence type="ECO:0000259" key="9">
    <source>
        <dbReference type="Pfam" id="PF00535"/>
    </source>
</evidence>
<dbReference type="AlphaFoldDB" id="A0A3D8I8S0"/>
<keyword evidence="6" id="KW-1133">Transmembrane helix</keyword>
<dbReference type="Proteomes" id="UP000256650">
    <property type="component" value="Unassembled WGS sequence"/>
</dbReference>
<dbReference type="Gene3D" id="3.90.550.10">
    <property type="entry name" value="Spore Coat Polysaccharide Biosynthesis Protein SpsA, Chain A"/>
    <property type="match status" value="1"/>
</dbReference>
<dbReference type="GO" id="GO:0016758">
    <property type="term" value="F:hexosyltransferase activity"/>
    <property type="evidence" value="ECO:0007669"/>
    <property type="project" value="UniProtKB-ARBA"/>
</dbReference>
<keyword evidence="11" id="KW-1185">Reference proteome</keyword>
<proteinExistence type="predicted"/>
<evidence type="ECO:0000256" key="5">
    <source>
        <dbReference type="ARBA" id="ARBA00022692"/>
    </source>
</evidence>
<protein>
    <recommendedName>
        <fullName evidence="9">Glycosyltransferase 2-like domain-containing protein</fullName>
    </recommendedName>
</protein>
<dbReference type="Pfam" id="PF00777">
    <property type="entry name" value="Glyco_transf_29"/>
    <property type="match status" value="1"/>
</dbReference>
<dbReference type="SUPFAM" id="SSF53448">
    <property type="entry name" value="Nucleotide-diphospho-sugar transferases"/>
    <property type="match status" value="1"/>
</dbReference>
<dbReference type="InterPro" id="IPR001173">
    <property type="entry name" value="Glyco_trans_2-like"/>
</dbReference>
<dbReference type="OrthoDB" id="5396343at2"/>
<keyword evidence="3" id="KW-0328">Glycosyltransferase</keyword>
<dbReference type="GO" id="GO:0012505">
    <property type="term" value="C:endomembrane system"/>
    <property type="evidence" value="ECO:0007669"/>
    <property type="project" value="UniProtKB-SubCell"/>
</dbReference>
<dbReference type="Pfam" id="PF00535">
    <property type="entry name" value="Glycos_transf_2"/>
    <property type="match status" value="1"/>
</dbReference>
<dbReference type="GO" id="GO:0016020">
    <property type="term" value="C:membrane"/>
    <property type="evidence" value="ECO:0007669"/>
    <property type="project" value="UniProtKB-SubCell"/>
</dbReference>
<feature type="domain" description="Glycosyltransferase 2-like" evidence="9">
    <location>
        <begin position="6"/>
        <end position="133"/>
    </location>
</feature>
<keyword evidence="8" id="KW-0325">Glycoprotein</keyword>
<dbReference type="Gene3D" id="3.90.1480.20">
    <property type="entry name" value="Glycosyl transferase family 29"/>
    <property type="match status" value="1"/>
</dbReference>
<evidence type="ECO:0000256" key="8">
    <source>
        <dbReference type="ARBA" id="ARBA00023180"/>
    </source>
</evidence>
<accession>A0A3D8I8S0</accession>
<evidence type="ECO:0000256" key="3">
    <source>
        <dbReference type="ARBA" id="ARBA00022676"/>
    </source>
</evidence>
<dbReference type="GeneID" id="82536450"/>
<evidence type="ECO:0000256" key="4">
    <source>
        <dbReference type="ARBA" id="ARBA00022679"/>
    </source>
</evidence>
<reference evidence="10 11" key="1">
    <citation type="submission" date="2018-04" db="EMBL/GenBank/DDBJ databases">
        <title>Novel Campyloabacter and Helicobacter Species and Strains.</title>
        <authorList>
            <person name="Mannion A.J."/>
            <person name="Shen Z."/>
            <person name="Fox J.G."/>
        </authorList>
    </citation>
    <scope>NUCLEOTIDE SEQUENCE [LARGE SCALE GENOMIC DNA]</scope>
    <source>
        <strain evidence="10 11">MIT 99-5101</strain>
    </source>
</reference>
<dbReference type="InterPro" id="IPR029044">
    <property type="entry name" value="Nucleotide-diphossugar_trans"/>
</dbReference>
<evidence type="ECO:0000256" key="6">
    <source>
        <dbReference type="ARBA" id="ARBA00022989"/>
    </source>
</evidence>
<dbReference type="CDD" id="cd00761">
    <property type="entry name" value="Glyco_tranf_GTA_type"/>
    <property type="match status" value="1"/>
</dbReference>
<dbReference type="InterPro" id="IPR038578">
    <property type="entry name" value="GT29-like_sf"/>
</dbReference>
<dbReference type="GO" id="GO:0008373">
    <property type="term" value="F:sialyltransferase activity"/>
    <property type="evidence" value="ECO:0007669"/>
    <property type="project" value="InterPro"/>
</dbReference>
<evidence type="ECO:0000313" key="10">
    <source>
        <dbReference type="EMBL" id="RDU61549.1"/>
    </source>
</evidence>